<gene>
    <name evidence="1" type="ORF">KPL78_29770</name>
</gene>
<dbReference type="EMBL" id="JAHYBZ010000021">
    <property type="protein sequence ID" value="MBW6402072.1"/>
    <property type="molecule type" value="Genomic_DNA"/>
</dbReference>
<accession>A0ABS7AIB9</accession>
<reference evidence="1 2" key="1">
    <citation type="submission" date="2021-07" db="EMBL/GenBank/DDBJ databases">
        <authorList>
            <person name="So Y."/>
        </authorList>
    </citation>
    <scope>NUCLEOTIDE SEQUENCE [LARGE SCALE GENOMIC DNA]</scope>
    <source>
        <strain evidence="1 2">HJA6</strain>
    </source>
</reference>
<proteinExistence type="predicted"/>
<name>A0ABS7AIB9_9PROT</name>
<dbReference type="Proteomes" id="UP001196565">
    <property type="component" value="Unassembled WGS sequence"/>
</dbReference>
<keyword evidence="2" id="KW-1185">Reference proteome</keyword>
<dbReference type="RefSeq" id="WP_219766937.1">
    <property type="nucleotide sequence ID" value="NZ_JAHYBZ010000021.1"/>
</dbReference>
<comment type="caution">
    <text evidence="1">The sequence shown here is derived from an EMBL/GenBank/DDBJ whole genome shotgun (WGS) entry which is preliminary data.</text>
</comment>
<organism evidence="1 2">
    <name type="scientific">Roseomonas alba</name>
    <dbReference type="NCBI Taxonomy" id="2846776"/>
    <lineage>
        <taxon>Bacteria</taxon>
        <taxon>Pseudomonadati</taxon>
        <taxon>Pseudomonadota</taxon>
        <taxon>Alphaproteobacteria</taxon>
        <taxon>Acetobacterales</taxon>
        <taxon>Roseomonadaceae</taxon>
        <taxon>Roseomonas</taxon>
    </lineage>
</organism>
<evidence type="ECO:0000313" key="1">
    <source>
        <dbReference type="EMBL" id="MBW6402072.1"/>
    </source>
</evidence>
<protein>
    <submittedName>
        <fullName evidence="1">Uncharacterized protein</fullName>
    </submittedName>
</protein>
<sequence>MPTAVKIHDNLAEGFCRAFRLKEPWLDMHPRQVRDVEDRACNLPRPDKPAWSFPGEQPDHMLVWRARLNTNNGFSIGAMKANDPSQRDIWRTRVNHCPVQRDQVCRGVLHLGAPILTLPTWISSAPIRPAEQTAKDRR</sequence>
<evidence type="ECO:0000313" key="2">
    <source>
        <dbReference type="Proteomes" id="UP001196565"/>
    </source>
</evidence>